<dbReference type="InterPro" id="IPR038765">
    <property type="entry name" value="Papain-like_cys_pep_sf"/>
</dbReference>
<dbReference type="Proteomes" id="UP001156666">
    <property type="component" value="Unassembled WGS sequence"/>
</dbReference>
<feature type="domain" description="Transglutaminase-like" evidence="2">
    <location>
        <begin position="171"/>
        <end position="259"/>
    </location>
</feature>
<name>A0AA37SNL9_9BACT</name>
<evidence type="ECO:0000313" key="4">
    <source>
        <dbReference type="Proteomes" id="UP001156666"/>
    </source>
</evidence>
<protein>
    <recommendedName>
        <fullName evidence="2">Transglutaminase-like domain-containing protein</fullName>
    </recommendedName>
</protein>
<dbReference type="PANTHER" id="PTHR35532">
    <property type="entry name" value="SIMILAR TO POLYHYDROXYALKANOATE DEPOLYMERASE"/>
    <property type="match status" value="1"/>
</dbReference>
<evidence type="ECO:0000256" key="1">
    <source>
        <dbReference type="SAM" id="Phobius"/>
    </source>
</evidence>
<dbReference type="EMBL" id="BSOH01000005">
    <property type="protein sequence ID" value="GLR16477.1"/>
    <property type="molecule type" value="Genomic_DNA"/>
</dbReference>
<evidence type="ECO:0000313" key="3">
    <source>
        <dbReference type="EMBL" id="GLR16477.1"/>
    </source>
</evidence>
<reference evidence="3" key="2">
    <citation type="submission" date="2023-01" db="EMBL/GenBank/DDBJ databases">
        <title>Draft genome sequence of Portibacter lacus strain NBRC 108769.</title>
        <authorList>
            <person name="Sun Q."/>
            <person name="Mori K."/>
        </authorList>
    </citation>
    <scope>NUCLEOTIDE SEQUENCE</scope>
    <source>
        <strain evidence="3">NBRC 108769</strain>
    </source>
</reference>
<sequence length="492" mass="57548">MNGLRFILLSLILFGFVFWISPFNVIPELLRYHYSKNYIYKNVESHGSFKTYLIDNNREKIKFTPYAFQDYPRALSTFDSLKNHFSSVQVREDDKWEFKKKSFDIDRHIKNSLCSWNNSPYDKKISFKNFLEFVLPYRAGDEALVEYRDSLNILFARFKYKVQDDSENLDNLVDSINSQLATLVDYDIRSLATMNVPDPLETLEIGKGSCKSLTQLATLSLRTLGIATTIDECPFWAHRASGHQWNVYLSNDQQWIPFNGSERNPDCFDPFNDSIKAPKIFRHTYSFQDNFSPTNTNKENIPPYFRMKNRIDVTSSYVSTSNISLYIKDKPDDTEHVYLSVFNNQDWKIISWSKLDGNQAHFDNMGNNNIIYLPVFYINGRKKPAGKPFLVDGDKITTFELKENKFIDTDISTVNYYYDHQWNTSCAVSGATYRLNYWDDEWLVSQEINADINGHLKFKNVPEDGLYFISSGELNNRQQRLFSLKDGAQSWY</sequence>
<dbReference type="Pfam" id="PF01841">
    <property type="entry name" value="Transglut_core"/>
    <property type="match status" value="1"/>
</dbReference>
<keyword evidence="1" id="KW-0812">Transmembrane</keyword>
<dbReference type="SUPFAM" id="SSF54001">
    <property type="entry name" value="Cysteine proteinases"/>
    <property type="match status" value="1"/>
</dbReference>
<comment type="caution">
    <text evidence="3">The sequence shown here is derived from an EMBL/GenBank/DDBJ whole genome shotgun (WGS) entry which is preliminary data.</text>
</comment>
<dbReference type="AlphaFoldDB" id="A0AA37SNL9"/>
<proteinExistence type="predicted"/>
<keyword evidence="4" id="KW-1185">Reference proteome</keyword>
<feature type="transmembrane region" description="Helical" evidence="1">
    <location>
        <begin position="6"/>
        <end position="26"/>
    </location>
</feature>
<evidence type="ECO:0000259" key="2">
    <source>
        <dbReference type="Pfam" id="PF01841"/>
    </source>
</evidence>
<accession>A0AA37SNL9</accession>
<gene>
    <name evidence="3" type="ORF">GCM10007940_10920</name>
</gene>
<keyword evidence="1" id="KW-1133">Transmembrane helix</keyword>
<dbReference type="RefSeq" id="WP_235293280.1">
    <property type="nucleotide sequence ID" value="NZ_BSOH01000005.1"/>
</dbReference>
<dbReference type="InterPro" id="IPR002931">
    <property type="entry name" value="Transglutaminase-like"/>
</dbReference>
<reference evidence="3" key="1">
    <citation type="journal article" date="2014" name="Int. J. Syst. Evol. Microbiol.">
        <title>Complete genome sequence of Corynebacterium casei LMG S-19264T (=DSM 44701T), isolated from a smear-ripened cheese.</title>
        <authorList>
            <consortium name="US DOE Joint Genome Institute (JGI-PGF)"/>
            <person name="Walter F."/>
            <person name="Albersmeier A."/>
            <person name="Kalinowski J."/>
            <person name="Ruckert C."/>
        </authorList>
    </citation>
    <scope>NUCLEOTIDE SEQUENCE</scope>
    <source>
        <strain evidence="3">NBRC 108769</strain>
    </source>
</reference>
<organism evidence="3 4">
    <name type="scientific">Portibacter lacus</name>
    <dbReference type="NCBI Taxonomy" id="1099794"/>
    <lineage>
        <taxon>Bacteria</taxon>
        <taxon>Pseudomonadati</taxon>
        <taxon>Bacteroidota</taxon>
        <taxon>Saprospiria</taxon>
        <taxon>Saprospirales</taxon>
        <taxon>Haliscomenobacteraceae</taxon>
        <taxon>Portibacter</taxon>
    </lineage>
</organism>
<dbReference type="PANTHER" id="PTHR35532:SF5">
    <property type="entry name" value="CARBOHYDRATE-BINDING DOMAIN-CONTAINING PROTEIN"/>
    <property type="match status" value="1"/>
</dbReference>
<keyword evidence="1" id="KW-0472">Membrane</keyword>
<dbReference type="Gene3D" id="3.10.620.30">
    <property type="match status" value="1"/>
</dbReference>